<dbReference type="EMBL" id="JAPJZI010000001">
    <property type="protein sequence ID" value="MDA5398597.1"/>
    <property type="molecule type" value="Genomic_DNA"/>
</dbReference>
<dbReference type="AlphaFoldDB" id="A0A9X3UHJ2"/>
<proteinExistence type="predicted"/>
<name>A0A9X3UHJ2_9HYPH</name>
<protein>
    <submittedName>
        <fullName evidence="3">Fatty acid desaturase</fullName>
        <ecNumber evidence="3">1.14.19.-</ecNumber>
    </submittedName>
</protein>
<dbReference type="GO" id="GO:0006629">
    <property type="term" value="P:lipid metabolic process"/>
    <property type="evidence" value="ECO:0007669"/>
    <property type="project" value="InterPro"/>
</dbReference>
<dbReference type="Proteomes" id="UP001151234">
    <property type="component" value="Unassembled WGS sequence"/>
</dbReference>
<evidence type="ECO:0000256" key="1">
    <source>
        <dbReference type="SAM" id="Phobius"/>
    </source>
</evidence>
<dbReference type="RefSeq" id="WP_267990008.1">
    <property type="nucleotide sequence ID" value="NZ_JAPJZI010000001.1"/>
</dbReference>
<keyword evidence="1" id="KW-0812">Transmembrane</keyword>
<sequence length="300" mass="34729">MILKDKTEWRTAALIILCYLIWITLLFGVSAYSIIVAAVFLIPTITLHSSLQHECLHGHPTRFQWFNDSIMVLPVGLYIPYMRFKDLHLEHHLNARICDPYDDPESWYVSQSFWQRLPSPLKAIFQLNNTLTGRVLLGPVISLVRMAISDARAVLSGDRRVLIAWIIHLALIVPVLAAVTYWSALPLWTYAVCAYGGFSLLMVRTYLEHQAEESLRARSVIIEDKGPLSLLFLNNNLHAVHHAYPAVAWHHLPSLYRRNRTRFLDMNKGYRFNSYLEIVRRFAFRRKEKVVYPLESGSSR</sequence>
<accession>A0A9X3UHJ2</accession>
<feature type="domain" description="Fatty acid desaturase" evidence="2">
    <location>
        <begin position="36"/>
        <end position="271"/>
    </location>
</feature>
<reference evidence="3" key="1">
    <citation type="submission" date="2022-11" db="EMBL/GenBank/DDBJ databases">
        <title>Draft genome sequence of Hoeflea poritis E7-10 and Hoeflea prorocentri PM5-8, separated from scleractinian coral Porites lutea and marine dinoflagellate.</title>
        <authorList>
            <person name="Zhang G."/>
            <person name="Wei Q."/>
            <person name="Cai L."/>
        </authorList>
    </citation>
    <scope>NUCLEOTIDE SEQUENCE</scope>
    <source>
        <strain evidence="3">PM5-8</strain>
    </source>
</reference>
<dbReference type="InterPro" id="IPR005804">
    <property type="entry name" value="FA_desaturase_dom"/>
</dbReference>
<feature type="transmembrane region" description="Helical" evidence="1">
    <location>
        <begin position="63"/>
        <end position="81"/>
    </location>
</feature>
<dbReference type="GO" id="GO:0016491">
    <property type="term" value="F:oxidoreductase activity"/>
    <property type="evidence" value="ECO:0007669"/>
    <property type="project" value="UniProtKB-KW"/>
</dbReference>
<evidence type="ECO:0000259" key="2">
    <source>
        <dbReference type="Pfam" id="PF00487"/>
    </source>
</evidence>
<evidence type="ECO:0000313" key="4">
    <source>
        <dbReference type="Proteomes" id="UP001151234"/>
    </source>
</evidence>
<keyword evidence="1" id="KW-1133">Transmembrane helix</keyword>
<gene>
    <name evidence="3" type="ORF">OQ273_08450</name>
</gene>
<keyword evidence="3" id="KW-0560">Oxidoreductase</keyword>
<keyword evidence="4" id="KW-1185">Reference proteome</keyword>
<dbReference type="EC" id="1.14.19.-" evidence="3"/>
<feature type="transmembrane region" description="Helical" evidence="1">
    <location>
        <begin position="12"/>
        <end position="43"/>
    </location>
</feature>
<dbReference type="Pfam" id="PF00487">
    <property type="entry name" value="FA_desaturase"/>
    <property type="match status" value="1"/>
</dbReference>
<feature type="transmembrane region" description="Helical" evidence="1">
    <location>
        <begin position="162"/>
        <end position="182"/>
    </location>
</feature>
<evidence type="ECO:0000313" key="3">
    <source>
        <dbReference type="EMBL" id="MDA5398597.1"/>
    </source>
</evidence>
<feature type="transmembrane region" description="Helical" evidence="1">
    <location>
        <begin position="188"/>
        <end position="207"/>
    </location>
</feature>
<keyword evidence="1" id="KW-0472">Membrane</keyword>
<comment type="caution">
    <text evidence="3">The sequence shown here is derived from an EMBL/GenBank/DDBJ whole genome shotgun (WGS) entry which is preliminary data.</text>
</comment>
<organism evidence="3 4">
    <name type="scientific">Hoeflea prorocentri</name>
    <dbReference type="NCBI Taxonomy" id="1922333"/>
    <lineage>
        <taxon>Bacteria</taxon>
        <taxon>Pseudomonadati</taxon>
        <taxon>Pseudomonadota</taxon>
        <taxon>Alphaproteobacteria</taxon>
        <taxon>Hyphomicrobiales</taxon>
        <taxon>Rhizobiaceae</taxon>
        <taxon>Hoeflea</taxon>
    </lineage>
</organism>